<sequence>MEATGKVLKFMVLIGPWWISDQIALANSLQPCEWNPTEKSGENKNAANHSFRVNCSGLGLRSVPSGLHSLIKILDLSYNNITEIKWADFQHPLCHNTQLILSHNSIEKIDDGALSRLHRLQELNLSSNSLWAVTEGMFQGLRKLKVLDLRHNQLHWIHKTAFTDLTKLEILWLQTNNLRTVPNAVNELAGLKTLSLGSNQLSQLQTTDLSHCPDLEILQLEDNHISALADDAFQNHDHLRMVDLSSNQLRTLHDTTVRLLWERGVDLRLHGNPFRCDCGSEQTSKGPLWLTDAVLCQANRSLNSMRKDSLHGEERNLRVHTTVNLNGVLGKSLTIPCGDNYNGMVKYWKTPDRWLRTQISCDSYSELRCFCNGSLTILNFSCQNSGLYYCFLQDNHERVIVPYRVLILGNCHSSLPKSRLTREVKVNSQDTVSDSHFIGAVTSSVLVTFLGGLTLGAFSRPCLTSCAQKAKSRFRRPSRKRCRTPEATNQISMETSPSGLANFVNGIPSDGDASSMTPSPPAKAPRSFRSKLKQEESEHPKGGDGSQDGSSDTAPAHGDQEIEPAGENLPPHDQAPPRPARRSRVIKLYNYDEEGQPYSHIKEPEGATESAPRPKQRTRSLNRLSAIMSSVDPPELSTSTHQPAQTDQESELGQSSDEEGSVSGRLHIQLEI</sequence>
<keyword evidence="5" id="KW-1185">Reference proteome</keyword>
<dbReference type="InterPro" id="IPR003591">
    <property type="entry name" value="Leu-rich_rpt_typical-subtyp"/>
</dbReference>
<evidence type="ECO:0000256" key="1">
    <source>
        <dbReference type="ARBA" id="ARBA00022614"/>
    </source>
</evidence>
<protein>
    <recommendedName>
        <fullName evidence="6">Ig-like domain-containing protein</fullName>
    </recommendedName>
</protein>
<keyword evidence="1" id="KW-0433">Leucine-rich repeat</keyword>
<feature type="region of interest" description="Disordered" evidence="3">
    <location>
        <begin position="474"/>
        <end position="672"/>
    </location>
</feature>
<feature type="compositionally biased region" description="Polar residues" evidence="3">
    <location>
        <begin position="486"/>
        <end position="499"/>
    </location>
</feature>
<name>A0ABD1IQT2_9TELE</name>
<reference evidence="4 5" key="1">
    <citation type="submission" date="2024-09" db="EMBL/GenBank/DDBJ databases">
        <title>A chromosome-level genome assembly of Gray's grenadier anchovy, Coilia grayii.</title>
        <authorList>
            <person name="Fu Z."/>
        </authorList>
    </citation>
    <scope>NUCLEOTIDE SEQUENCE [LARGE SCALE GENOMIC DNA]</scope>
    <source>
        <strain evidence="4">G4</strain>
        <tissue evidence="4">Muscle</tissue>
    </source>
</reference>
<accession>A0ABD1IQT2</accession>
<dbReference type="SUPFAM" id="SSF48726">
    <property type="entry name" value="Immunoglobulin"/>
    <property type="match status" value="1"/>
</dbReference>
<evidence type="ECO:0000313" key="5">
    <source>
        <dbReference type="Proteomes" id="UP001591681"/>
    </source>
</evidence>
<feature type="compositionally biased region" description="Basic and acidic residues" evidence="3">
    <location>
        <begin position="532"/>
        <end position="542"/>
    </location>
</feature>
<dbReference type="Proteomes" id="UP001591681">
    <property type="component" value="Unassembled WGS sequence"/>
</dbReference>
<dbReference type="InterPro" id="IPR032675">
    <property type="entry name" value="LRR_dom_sf"/>
</dbReference>
<keyword evidence="2" id="KW-0677">Repeat</keyword>
<dbReference type="PANTHER" id="PTHR24369:SF213">
    <property type="entry name" value="INSULIN LIKE GROWTH FACTOR BINDING PROTEIN ACID LABILE SUBUNIT"/>
    <property type="match status" value="1"/>
</dbReference>
<comment type="caution">
    <text evidence="4">The sequence shown here is derived from an EMBL/GenBank/DDBJ whole genome shotgun (WGS) entry which is preliminary data.</text>
</comment>
<organism evidence="4 5">
    <name type="scientific">Coilia grayii</name>
    <name type="common">Gray's grenadier anchovy</name>
    <dbReference type="NCBI Taxonomy" id="363190"/>
    <lineage>
        <taxon>Eukaryota</taxon>
        <taxon>Metazoa</taxon>
        <taxon>Chordata</taxon>
        <taxon>Craniata</taxon>
        <taxon>Vertebrata</taxon>
        <taxon>Euteleostomi</taxon>
        <taxon>Actinopterygii</taxon>
        <taxon>Neopterygii</taxon>
        <taxon>Teleostei</taxon>
        <taxon>Clupei</taxon>
        <taxon>Clupeiformes</taxon>
        <taxon>Clupeoidei</taxon>
        <taxon>Engraulidae</taxon>
        <taxon>Coilinae</taxon>
        <taxon>Coilia</taxon>
    </lineage>
</organism>
<dbReference type="Pfam" id="PF13855">
    <property type="entry name" value="LRR_8"/>
    <property type="match status" value="2"/>
</dbReference>
<dbReference type="SUPFAM" id="SSF52058">
    <property type="entry name" value="L domain-like"/>
    <property type="match status" value="1"/>
</dbReference>
<evidence type="ECO:0000256" key="3">
    <source>
        <dbReference type="SAM" id="MobiDB-lite"/>
    </source>
</evidence>
<proteinExistence type="predicted"/>
<dbReference type="InterPro" id="IPR036179">
    <property type="entry name" value="Ig-like_dom_sf"/>
</dbReference>
<dbReference type="PANTHER" id="PTHR24369">
    <property type="entry name" value="ANTIGEN BSP, PUTATIVE-RELATED"/>
    <property type="match status" value="1"/>
</dbReference>
<dbReference type="SMART" id="SM00369">
    <property type="entry name" value="LRR_TYP"/>
    <property type="match status" value="8"/>
</dbReference>
<gene>
    <name evidence="4" type="ORF">ACEWY4_027827</name>
</gene>
<evidence type="ECO:0008006" key="6">
    <source>
        <dbReference type="Google" id="ProtNLM"/>
    </source>
</evidence>
<dbReference type="InterPro" id="IPR001611">
    <property type="entry name" value="Leu-rich_rpt"/>
</dbReference>
<dbReference type="Gene3D" id="3.80.10.10">
    <property type="entry name" value="Ribonuclease Inhibitor"/>
    <property type="match status" value="2"/>
</dbReference>
<feature type="compositionally biased region" description="Polar residues" evidence="3">
    <location>
        <begin position="636"/>
        <end position="655"/>
    </location>
</feature>
<dbReference type="AlphaFoldDB" id="A0ABD1IQT2"/>
<evidence type="ECO:0000256" key="2">
    <source>
        <dbReference type="ARBA" id="ARBA00022737"/>
    </source>
</evidence>
<dbReference type="InterPro" id="IPR050541">
    <property type="entry name" value="LRR_TM_domain-containing"/>
</dbReference>
<evidence type="ECO:0000313" key="4">
    <source>
        <dbReference type="EMBL" id="KAL2076570.1"/>
    </source>
</evidence>
<dbReference type="EMBL" id="JBHFQA010000224">
    <property type="protein sequence ID" value="KAL2076570.1"/>
    <property type="molecule type" value="Genomic_DNA"/>
</dbReference>